<dbReference type="InterPro" id="IPR019251">
    <property type="entry name" value="DUF2231_TM"/>
</dbReference>
<organism evidence="3 4">
    <name type="scientific">Rhodanobacter geophilus</name>
    <dbReference type="NCBI Taxonomy" id="3162488"/>
    <lineage>
        <taxon>Bacteria</taxon>
        <taxon>Pseudomonadati</taxon>
        <taxon>Pseudomonadota</taxon>
        <taxon>Gammaproteobacteria</taxon>
        <taxon>Lysobacterales</taxon>
        <taxon>Rhodanobacteraceae</taxon>
        <taxon>Rhodanobacter</taxon>
    </lineage>
</organism>
<keyword evidence="1" id="KW-0812">Transmembrane</keyword>
<comment type="caution">
    <text evidence="3">The sequence shown here is derived from an EMBL/GenBank/DDBJ whole genome shotgun (WGS) entry which is preliminary data.</text>
</comment>
<evidence type="ECO:0000256" key="1">
    <source>
        <dbReference type="SAM" id="Phobius"/>
    </source>
</evidence>
<gene>
    <name evidence="3" type="ORF">ABQJ56_03890</name>
</gene>
<dbReference type="RefSeq" id="WP_367843666.1">
    <property type="nucleotide sequence ID" value="NZ_JBFOHL010000002.1"/>
</dbReference>
<feature type="transmembrane region" description="Helical" evidence="1">
    <location>
        <begin position="105"/>
        <end position="124"/>
    </location>
</feature>
<name>A0ABV3QLM7_9GAMM</name>
<reference evidence="3 4" key="1">
    <citation type="submission" date="2024-06" db="EMBL/GenBank/DDBJ databases">
        <authorList>
            <person name="Woo H."/>
        </authorList>
    </citation>
    <scope>NUCLEOTIDE SEQUENCE [LARGE SCALE GENOMIC DNA]</scope>
    <source>
        <strain evidence="3 4">S2-g</strain>
    </source>
</reference>
<evidence type="ECO:0000313" key="4">
    <source>
        <dbReference type="Proteomes" id="UP001556170"/>
    </source>
</evidence>
<evidence type="ECO:0000259" key="2">
    <source>
        <dbReference type="Pfam" id="PF09990"/>
    </source>
</evidence>
<keyword evidence="4" id="KW-1185">Reference proteome</keyword>
<sequence length="148" mass="15274">MRHPLHPALVHFPVACWSLGTAADLAGLHWGAPAWRPGGLLLAAGTLAALPAMLAGFYELTRLADDSPATRDVYRHLSVALAATALYATALLLRWRGGALSAPDALGITLDLAGFAALVATGWLGGHLVYGHRLGGEAAAAPPSTPRE</sequence>
<evidence type="ECO:0000313" key="3">
    <source>
        <dbReference type="EMBL" id="MEW9623366.1"/>
    </source>
</evidence>
<dbReference type="EMBL" id="JBFOHL010000002">
    <property type="protein sequence ID" value="MEW9623366.1"/>
    <property type="molecule type" value="Genomic_DNA"/>
</dbReference>
<feature type="transmembrane region" description="Helical" evidence="1">
    <location>
        <begin position="73"/>
        <end position="93"/>
    </location>
</feature>
<keyword evidence="1" id="KW-1133">Transmembrane helix</keyword>
<accession>A0ABV3QLM7</accession>
<proteinExistence type="predicted"/>
<feature type="transmembrane region" description="Helical" evidence="1">
    <location>
        <begin position="38"/>
        <end position="61"/>
    </location>
</feature>
<dbReference type="Pfam" id="PF09990">
    <property type="entry name" value="DUF2231"/>
    <property type="match status" value="1"/>
</dbReference>
<dbReference type="Proteomes" id="UP001556170">
    <property type="component" value="Unassembled WGS sequence"/>
</dbReference>
<keyword evidence="1" id="KW-0472">Membrane</keyword>
<protein>
    <submittedName>
        <fullName evidence="3">DUF2231 domain-containing protein</fullName>
    </submittedName>
</protein>
<feature type="domain" description="DUF2231" evidence="2">
    <location>
        <begin position="2"/>
        <end position="135"/>
    </location>
</feature>